<keyword evidence="7" id="KW-0238">DNA-binding</keyword>
<gene>
    <name evidence="13" type="ORF">SAMN05192585_10580</name>
</gene>
<dbReference type="SMART" id="SM00448">
    <property type="entry name" value="REC"/>
    <property type="match status" value="1"/>
</dbReference>
<dbReference type="OrthoDB" id="9794370at2"/>
<organism evidence="13 14">
    <name type="scientific">Acetanaerobacterium elongatum</name>
    <dbReference type="NCBI Taxonomy" id="258515"/>
    <lineage>
        <taxon>Bacteria</taxon>
        <taxon>Bacillati</taxon>
        <taxon>Bacillota</taxon>
        <taxon>Clostridia</taxon>
        <taxon>Eubacteriales</taxon>
        <taxon>Oscillospiraceae</taxon>
        <taxon>Acetanaerobacterium</taxon>
    </lineage>
</organism>
<comment type="subcellular location">
    <subcellularLocation>
        <location evidence="1">Cytoplasm</location>
    </subcellularLocation>
</comment>
<keyword evidence="3" id="KW-0963">Cytoplasm</keyword>
<dbReference type="InterPro" id="IPR001789">
    <property type="entry name" value="Sig_transdc_resp-reg_receiver"/>
</dbReference>
<evidence type="ECO:0000256" key="5">
    <source>
        <dbReference type="ARBA" id="ARBA00023012"/>
    </source>
</evidence>
<evidence type="ECO:0000259" key="11">
    <source>
        <dbReference type="PROSITE" id="PS01124"/>
    </source>
</evidence>
<evidence type="ECO:0000256" key="7">
    <source>
        <dbReference type="ARBA" id="ARBA00023125"/>
    </source>
</evidence>
<comment type="function">
    <text evidence="9">May play the central regulatory role in sporulation. It may be an element of the effector pathway responsible for the activation of sporulation genes in response to nutritional stress. Spo0A may act in concert with spo0H (a sigma factor) to control the expression of some genes that are critical to the sporulation process.</text>
</comment>
<evidence type="ECO:0000256" key="9">
    <source>
        <dbReference type="ARBA" id="ARBA00024867"/>
    </source>
</evidence>
<evidence type="ECO:0000256" key="8">
    <source>
        <dbReference type="ARBA" id="ARBA00023163"/>
    </source>
</evidence>
<dbReference type="Gene3D" id="3.40.50.2300">
    <property type="match status" value="1"/>
</dbReference>
<keyword evidence="8" id="KW-0804">Transcription</keyword>
<keyword evidence="4 10" id="KW-0597">Phosphoprotein</keyword>
<dbReference type="PROSITE" id="PS01124">
    <property type="entry name" value="HTH_ARAC_FAMILY_2"/>
    <property type="match status" value="1"/>
</dbReference>
<dbReference type="CDD" id="cd17536">
    <property type="entry name" value="REC_YesN-like"/>
    <property type="match status" value="1"/>
</dbReference>
<dbReference type="SUPFAM" id="SSF46689">
    <property type="entry name" value="Homeodomain-like"/>
    <property type="match status" value="2"/>
</dbReference>
<dbReference type="GO" id="GO:0003700">
    <property type="term" value="F:DNA-binding transcription factor activity"/>
    <property type="evidence" value="ECO:0007669"/>
    <property type="project" value="InterPro"/>
</dbReference>
<dbReference type="SUPFAM" id="SSF52172">
    <property type="entry name" value="CheY-like"/>
    <property type="match status" value="1"/>
</dbReference>
<dbReference type="InterPro" id="IPR009057">
    <property type="entry name" value="Homeodomain-like_sf"/>
</dbReference>
<dbReference type="InterPro" id="IPR020449">
    <property type="entry name" value="Tscrpt_reg_AraC-type_HTH"/>
</dbReference>
<evidence type="ECO:0000256" key="6">
    <source>
        <dbReference type="ARBA" id="ARBA00023015"/>
    </source>
</evidence>
<evidence type="ECO:0000256" key="3">
    <source>
        <dbReference type="ARBA" id="ARBA00022490"/>
    </source>
</evidence>
<evidence type="ECO:0000313" key="14">
    <source>
        <dbReference type="Proteomes" id="UP000199182"/>
    </source>
</evidence>
<dbReference type="STRING" id="258515.SAMN05192585_10580"/>
<evidence type="ECO:0000256" key="10">
    <source>
        <dbReference type="PROSITE-ProRule" id="PRU00169"/>
    </source>
</evidence>
<dbReference type="InterPro" id="IPR018060">
    <property type="entry name" value="HTH_AraC"/>
</dbReference>
<dbReference type="AlphaFoldDB" id="A0A1G9W973"/>
<reference evidence="13 14" key="1">
    <citation type="submission" date="2016-10" db="EMBL/GenBank/DDBJ databases">
        <authorList>
            <person name="de Groot N.N."/>
        </authorList>
    </citation>
    <scope>NUCLEOTIDE SEQUENCE [LARGE SCALE GENOMIC DNA]</scope>
    <source>
        <strain evidence="13 14">CGMCC 1.5012</strain>
    </source>
</reference>
<sequence length="549" mass="61661">MFNLMIIDDEPIIRKGIRSVINWEELGCTVCAEAEDGQEGRELIERLKPDIIITDIKMPEVDGLTMIRDIKDVVPNCKVIILTGYRDFDYAYQAIKLGAFDFLLKPTKLEQLHDVVKRAVTELKTKASSDPETERLRKLYEKNLPLIREKFLYNMLTGVATGSQSVTEEAQQLGIDVGLFQVVMVENDNSRDAQDDGYNGNPLYQFGITSAFEEAFSGFYSVQPVSLNSRRTAFVLSPKAEAAKSSSGAAVCCIENCCSNLQNMVKSCFGFGVTVTVSSEGFGFGELSVKYRECCEAFKHSFYLGSQTIIFYDRIGSQIKQNDAALYECNNRLFELVKAGDVDGVSQCTAELLTCITSMGLTDKEYIRRFYFDTITVINTIRASALIADDSLPPQNAGEGNLYNMIERCDNVGDLNGLLESVARRAAAKIGDYDSGSMKLLLRKAVDYLNKHYSDPITLQQMADEIYVSPSYISRMFKKELGVNFVDYLNEIRISRAKDLLGDINYKTYEVADSVGISNPHYFSKLFRRYVGMTPSEYKELLSRTTFTQ</sequence>
<accession>A0A1G9W973</accession>
<protein>
    <recommendedName>
        <fullName evidence="2">Stage 0 sporulation protein A homolog</fullName>
    </recommendedName>
</protein>
<dbReference type="PANTHER" id="PTHR42713:SF3">
    <property type="entry name" value="TRANSCRIPTIONAL REGULATORY PROTEIN HPTR"/>
    <property type="match status" value="1"/>
</dbReference>
<dbReference type="RefSeq" id="WP_092638256.1">
    <property type="nucleotide sequence ID" value="NZ_FNID01000005.1"/>
</dbReference>
<dbReference type="GO" id="GO:0043565">
    <property type="term" value="F:sequence-specific DNA binding"/>
    <property type="evidence" value="ECO:0007669"/>
    <property type="project" value="InterPro"/>
</dbReference>
<dbReference type="EMBL" id="FNID01000005">
    <property type="protein sequence ID" value="SDM80999.1"/>
    <property type="molecule type" value="Genomic_DNA"/>
</dbReference>
<name>A0A1G9W973_9FIRM</name>
<dbReference type="PRINTS" id="PR00032">
    <property type="entry name" value="HTHARAC"/>
</dbReference>
<evidence type="ECO:0000313" key="13">
    <source>
        <dbReference type="EMBL" id="SDM80999.1"/>
    </source>
</evidence>
<proteinExistence type="predicted"/>
<dbReference type="SMART" id="SM00342">
    <property type="entry name" value="HTH_ARAC"/>
    <property type="match status" value="1"/>
</dbReference>
<dbReference type="InterPro" id="IPR051552">
    <property type="entry name" value="HptR"/>
</dbReference>
<dbReference type="PROSITE" id="PS50110">
    <property type="entry name" value="RESPONSE_REGULATORY"/>
    <property type="match status" value="1"/>
</dbReference>
<dbReference type="GO" id="GO:0005737">
    <property type="term" value="C:cytoplasm"/>
    <property type="evidence" value="ECO:0007669"/>
    <property type="project" value="UniProtKB-SubCell"/>
</dbReference>
<keyword evidence="5" id="KW-0902">Two-component regulatory system</keyword>
<evidence type="ECO:0000256" key="2">
    <source>
        <dbReference type="ARBA" id="ARBA00018672"/>
    </source>
</evidence>
<dbReference type="Pfam" id="PF12833">
    <property type="entry name" value="HTH_18"/>
    <property type="match status" value="1"/>
</dbReference>
<feature type="domain" description="Response regulatory" evidence="12">
    <location>
        <begin position="3"/>
        <end position="120"/>
    </location>
</feature>
<feature type="domain" description="HTH araC/xylS-type" evidence="11">
    <location>
        <begin position="443"/>
        <end position="541"/>
    </location>
</feature>
<feature type="modified residue" description="4-aspartylphosphate" evidence="10">
    <location>
        <position position="55"/>
    </location>
</feature>
<evidence type="ECO:0000259" key="12">
    <source>
        <dbReference type="PROSITE" id="PS50110"/>
    </source>
</evidence>
<evidence type="ECO:0000256" key="1">
    <source>
        <dbReference type="ARBA" id="ARBA00004496"/>
    </source>
</evidence>
<keyword evidence="6" id="KW-0805">Transcription regulation</keyword>
<dbReference type="GO" id="GO:0000160">
    <property type="term" value="P:phosphorelay signal transduction system"/>
    <property type="evidence" value="ECO:0007669"/>
    <property type="project" value="UniProtKB-KW"/>
</dbReference>
<dbReference type="InterPro" id="IPR011006">
    <property type="entry name" value="CheY-like_superfamily"/>
</dbReference>
<evidence type="ECO:0000256" key="4">
    <source>
        <dbReference type="ARBA" id="ARBA00022553"/>
    </source>
</evidence>
<dbReference type="Pfam" id="PF00072">
    <property type="entry name" value="Response_reg"/>
    <property type="match status" value="1"/>
</dbReference>
<dbReference type="Proteomes" id="UP000199182">
    <property type="component" value="Unassembled WGS sequence"/>
</dbReference>
<keyword evidence="14" id="KW-1185">Reference proteome</keyword>
<dbReference type="Gene3D" id="1.10.10.60">
    <property type="entry name" value="Homeodomain-like"/>
    <property type="match status" value="2"/>
</dbReference>
<dbReference type="PANTHER" id="PTHR42713">
    <property type="entry name" value="HISTIDINE KINASE-RELATED"/>
    <property type="match status" value="1"/>
</dbReference>